<keyword evidence="4" id="KW-1185">Reference proteome</keyword>
<feature type="region of interest" description="Disordered" evidence="1">
    <location>
        <begin position="334"/>
        <end position="365"/>
    </location>
</feature>
<dbReference type="EMBL" id="HG316457">
    <property type="protein sequence ID" value="CDF89618.1"/>
    <property type="molecule type" value="Genomic_DNA"/>
</dbReference>
<name>A0A8J2T7C0_ZYGB2</name>
<gene>
    <name evidence="3" type="ORF">BN860_08592g</name>
</gene>
<protein>
    <submittedName>
        <fullName evidence="3">ZYBA0S04-08592g1_1</fullName>
    </submittedName>
</protein>
<evidence type="ECO:0000313" key="4">
    <source>
        <dbReference type="Proteomes" id="UP000019375"/>
    </source>
</evidence>
<dbReference type="InterPro" id="IPR039602">
    <property type="entry name" value="Rxt2"/>
</dbReference>
<dbReference type="GO" id="GO:0033698">
    <property type="term" value="C:Rpd3L complex"/>
    <property type="evidence" value="ECO:0007669"/>
    <property type="project" value="TreeGrafter"/>
</dbReference>
<dbReference type="PANTHER" id="PTHR28232">
    <property type="entry name" value="TRANSCRIPTIONAL REGULATORY PROTEIN RXT2"/>
    <property type="match status" value="1"/>
</dbReference>
<dbReference type="Proteomes" id="UP000019375">
    <property type="component" value="Unassembled WGS sequence"/>
</dbReference>
<sequence>MTSEEGVTAEEEQQYIKSFSKRVIREKSGNYPPLKRSLDGSLIYFNAAGISSNRGNKLLQGSELITRRFLNNSKPIEEDRVFYNGSEHNLLQRRKRVRLSTESKTTEDELDDEDDNEYEDLSQLVNVRKVLTPISSLADIAKHEPVSRPFKSKVLRELALQAVLMIETEQNSVIRYAKLLDVFLGDYPQPLYESNLHLADYDHNLRLPEEEETDVEEKEKLENKESEEKLGDPFFALPKLNGSDAILSLLPEANSPEINEEIEVARQLAQIALQRNQEFVRNLQKVRKALIKAARIKDRIYAWSEEYAGIPQEGVIIPNALRVVKRGIISATTNRSMGGDLDEEGNSVDAGSVAGGPGGEEDETS</sequence>
<dbReference type="GO" id="GO:0005829">
    <property type="term" value="C:cytosol"/>
    <property type="evidence" value="ECO:0007669"/>
    <property type="project" value="TreeGrafter"/>
</dbReference>
<dbReference type="InterPro" id="IPR013904">
    <property type="entry name" value="RXT2_N"/>
</dbReference>
<evidence type="ECO:0000313" key="3">
    <source>
        <dbReference type="EMBL" id="CDF89618.1"/>
    </source>
</evidence>
<evidence type="ECO:0000256" key="1">
    <source>
        <dbReference type="SAM" id="MobiDB-lite"/>
    </source>
</evidence>
<dbReference type="Pfam" id="PF08595">
    <property type="entry name" value="RXT2_N"/>
    <property type="match status" value="1"/>
</dbReference>
<accession>A0A8J2T7C0</accession>
<organism evidence="3 4">
    <name type="scientific">Zygosaccharomyces bailii (strain CLIB 213 / ATCC 58445 / CBS 680 / BCRC 21525 / NBRC 1098 / NCYC 1416 / NRRL Y-2227)</name>
    <dbReference type="NCBI Taxonomy" id="1333698"/>
    <lineage>
        <taxon>Eukaryota</taxon>
        <taxon>Fungi</taxon>
        <taxon>Dikarya</taxon>
        <taxon>Ascomycota</taxon>
        <taxon>Saccharomycotina</taxon>
        <taxon>Saccharomycetes</taxon>
        <taxon>Saccharomycetales</taxon>
        <taxon>Saccharomycetaceae</taxon>
        <taxon>Zygosaccharomyces</taxon>
    </lineage>
</organism>
<dbReference type="PANTHER" id="PTHR28232:SF1">
    <property type="entry name" value="TRANSCRIPTIONAL REGULATORY PROTEIN RXT2"/>
    <property type="match status" value="1"/>
</dbReference>
<proteinExistence type="predicted"/>
<reference evidence="4" key="1">
    <citation type="journal article" date="2013" name="Genome Announc.">
        <title>Genome sequence of the food spoilage yeast Zygosaccharomyces bailii CLIB 213(T).</title>
        <authorList>
            <person name="Galeote V."/>
            <person name="Bigey F."/>
            <person name="Devillers H."/>
            <person name="Neuveglise C."/>
            <person name="Dequin S."/>
        </authorList>
    </citation>
    <scope>NUCLEOTIDE SEQUENCE [LARGE SCALE GENOMIC DNA]</scope>
    <source>
        <strain evidence="4">CLIB 213 / ATCC 58445 / CBS 680 / CCRC 21525 / NBRC 1098 / NCYC 1416 / NRRL Y-2227</strain>
    </source>
</reference>
<feature type="domain" description="Transcriptional regulatory protein RXT2 N-terminal" evidence="2">
    <location>
        <begin position="52"/>
        <end position="186"/>
    </location>
</feature>
<dbReference type="AlphaFoldDB" id="A0A8J2T7C0"/>
<dbReference type="OrthoDB" id="2405722at2759"/>
<evidence type="ECO:0000259" key="2">
    <source>
        <dbReference type="Pfam" id="PF08595"/>
    </source>
</evidence>